<name>A0A427AAG4_ENSVE</name>
<organism evidence="2 3">
    <name type="scientific">Ensete ventricosum</name>
    <name type="common">Abyssinian banana</name>
    <name type="synonym">Musa ensete</name>
    <dbReference type="NCBI Taxonomy" id="4639"/>
    <lineage>
        <taxon>Eukaryota</taxon>
        <taxon>Viridiplantae</taxon>
        <taxon>Streptophyta</taxon>
        <taxon>Embryophyta</taxon>
        <taxon>Tracheophyta</taxon>
        <taxon>Spermatophyta</taxon>
        <taxon>Magnoliopsida</taxon>
        <taxon>Liliopsida</taxon>
        <taxon>Zingiberales</taxon>
        <taxon>Musaceae</taxon>
        <taxon>Ensete</taxon>
    </lineage>
</organism>
<evidence type="ECO:0000256" key="1">
    <source>
        <dbReference type="SAM" id="MobiDB-lite"/>
    </source>
</evidence>
<gene>
    <name evidence="2" type="ORF">B296_00003344</name>
</gene>
<dbReference type="EMBL" id="AMZH03003162">
    <property type="protein sequence ID" value="RRT73217.1"/>
    <property type="molecule type" value="Genomic_DNA"/>
</dbReference>
<feature type="compositionally biased region" description="Basic and acidic residues" evidence="1">
    <location>
        <begin position="177"/>
        <end position="186"/>
    </location>
</feature>
<feature type="compositionally biased region" description="Polar residues" evidence="1">
    <location>
        <begin position="190"/>
        <end position="208"/>
    </location>
</feature>
<dbReference type="AlphaFoldDB" id="A0A427AAG4"/>
<feature type="region of interest" description="Disordered" evidence="1">
    <location>
        <begin position="176"/>
        <end position="208"/>
    </location>
</feature>
<dbReference type="Proteomes" id="UP000287651">
    <property type="component" value="Unassembled WGS sequence"/>
</dbReference>
<feature type="region of interest" description="Disordered" evidence="1">
    <location>
        <begin position="23"/>
        <end position="108"/>
    </location>
</feature>
<evidence type="ECO:0000313" key="2">
    <source>
        <dbReference type="EMBL" id="RRT73217.1"/>
    </source>
</evidence>
<evidence type="ECO:0000313" key="3">
    <source>
        <dbReference type="Proteomes" id="UP000287651"/>
    </source>
</evidence>
<feature type="compositionally biased region" description="Basic residues" evidence="1">
    <location>
        <begin position="59"/>
        <end position="83"/>
    </location>
</feature>
<proteinExistence type="predicted"/>
<reference evidence="2 3" key="1">
    <citation type="journal article" date="2014" name="Agronomy (Basel)">
        <title>A Draft Genome Sequence for Ensete ventricosum, the Drought-Tolerant Tree Against Hunger.</title>
        <authorList>
            <person name="Harrison J."/>
            <person name="Moore K.A."/>
            <person name="Paszkiewicz K."/>
            <person name="Jones T."/>
            <person name="Grant M."/>
            <person name="Ambacheew D."/>
            <person name="Muzemil S."/>
            <person name="Studholme D.J."/>
        </authorList>
    </citation>
    <scope>NUCLEOTIDE SEQUENCE [LARGE SCALE GENOMIC DNA]</scope>
</reference>
<comment type="caution">
    <text evidence="2">The sequence shown here is derived from an EMBL/GenBank/DDBJ whole genome shotgun (WGS) entry which is preliminary data.</text>
</comment>
<protein>
    <submittedName>
        <fullName evidence="2">Uncharacterized protein</fullName>
    </submittedName>
</protein>
<sequence>MDLGDLCGMPKVSGGKLPATRAIVQVREVDDTPPTEAPKSCYKRPSDASIQQADDLAQRHKKVKILSRRHKSRHGKGGSRSHSKGKEPATQLKSSRCPSSEVGKAEELDEDLEQLVGCGGVREGTSASAVGTGTMALFDRVHDAGRLITFMDYHITSLQQEIDALKSRGGPEAVVVAEERASELKRSSRRQSVSDMKRSNGSKYPTKN</sequence>
<accession>A0A427AAG4</accession>